<organism evidence="2 3">
    <name type="scientific">Gymnopilus junonius</name>
    <name type="common">Spectacular rustgill mushroom</name>
    <name type="synonym">Gymnopilus spectabilis subsp. junonius</name>
    <dbReference type="NCBI Taxonomy" id="109634"/>
    <lineage>
        <taxon>Eukaryota</taxon>
        <taxon>Fungi</taxon>
        <taxon>Dikarya</taxon>
        <taxon>Basidiomycota</taxon>
        <taxon>Agaricomycotina</taxon>
        <taxon>Agaricomycetes</taxon>
        <taxon>Agaricomycetidae</taxon>
        <taxon>Agaricales</taxon>
        <taxon>Agaricineae</taxon>
        <taxon>Hymenogastraceae</taxon>
        <taxon>Gymnopilus</taxon>
    </lineage>
</organism>
<dbReference type="OrthoDB" id="3056352at2759"/>
<gene>
    <name evidence="2" type="ORF">CPB84DRAFT_1841011</name>
</gene>
<name>A0A9P5P4N5_GYMJU</name>
<evidence type="ECO:0000256" key="1">
    <source>
        <dbReference type="SAM" id="MobiDB-lite"/>
    </source>
</evidence>
<evidence type="ECO:0000313" key="2">
    <source>
        <dbReference type="EMBL" id="KAF8914284.1"/>
    </source>
</evidence>
<reference evidence="2" key="1">
    <citation type="submission" date="2020-11" db="EMBL/GenBank/DDBJ databases">
        <authorList>
            <consortium name="DOE Joint Genome Institute"/>
            <person name="Ahrendt S."/>
            <person name="Riley R."/>
            <person name="Andreopoulos W."/>
            <person name="LaButti K."/>
            <person name="Pangilinan J."/>
            <person name="Ruiz-duenas F.J."/>
            <person name="Barrasa J.M."/>
            <person name="Sanchez-Garcia M."/>
            <person name="Camarero S."/>
            <person name="Miyauchi S."/>
            <person name="Serrano A."/>
            <person name="Linde D."/>
            <person name="Babiker R."/>
            <person name="Drula E."/>
            <person name="Ayuso-Fernandez I."/>
            <person name="Pacheco R."/>
            <person name="Padilla G."/>
            <person name="Ferreira P."/>
            <person name="Barriuso J."/>
            <person name="Kellner H."/>
            <person name="Castanera R."/>
            <person name="Alfaro M."/>
            <person name="Ramirez L."/>
            <person name="Pisabarro A.G."/>
            <person name="Kuo A."/>
            <person name="Tritt A."/>
            <person name="Lipzen A."/>
            <person name="He G."/>
            <person name="Yan M."/>
            <person name="Ng V."/>
            <person name="Cullen D."/>
            <person name="Martin F."/>
            <person name="Rosso M.-N."/>
            <person name="Henrissat B."/>
            <person name="Hibbett D."/>
            <person name="Martinez A.T."/>
            <person name="Grigoriev I.V."/>
        </authorList>
    </citation>
    <scope>NUCLEOTIDE SEQUENCE</scope>
    <source>
        <strain evidence="2">AH 44721</strain>
    </source>
</reference>
<dbReference type="EMBL" id="JADNYJ010000001">
    <property type="protein sequence ID" value="KAF8914284.1"/>
    <property type="molecule type" value="Genomic_DNA"/>
</dbReference>
<evidence type="ECO:0000313" key="3">
    <source>
        <dbReference type="Proteomes" id="UP000724874"/>
    </source>
</evidence>
<proteinExistence type="predicted"/>
<dbReference type="Proteomes" id="UP000724874">
    <property type="component" value="Unassembled WGS sequence"/>
</dbReference>
<dbReference type="AlphaFoldDB" id="A0A9P5P4N5"/>
<feature type="compositionally biased region" description="Polar residues" evidence="1">
    <location>
        <begin position="220"/>
        <end position="229"/>
    </location>
</feature>
<sequence>MDICSDVPIRRPFSLSGNDFYPLVQVRPGEMTYDQKVKYRARHGIPGTIDQWIELAKTHILAPTGYLDGHNHGPSLEYLLWQDDVECILKVIHKEGALEEPFQDPDEFTLMLRLCVPPTSGFLMFYWHSPIVVIDKYTGELRTHSHLIGFKPCRPSANERVMSRVTSWCKAMSIPVTGLSTFIRPQLYFDPISPRNTHRHKPQGSNLSPEEAQKLKEAFNNGSPLQRWK</sequence>
<feature type="region of interest" description="Disordered" evidence="1">
    <location>
        <begin position="194"/>
        <end position="229"/>
    </location>
</feature>
<comment type="caution">
    <text evidence="2">The sequence shown here is derived from an EMBL/GenBank/DDBJ whole genome shotgun (WGS) entry which is preliminary data.</text>
</comment>
<protein>
    <submittedName>
        <fullName evidence="2">Uncharacterized protein</fullName>
    </submittedName>
</protein>
<accession>A0A9P5P4N5</accession>
<keyword evidence="3" id="KW-1185">Reference proteome</keyword>